<sequence>MGKVKLATHNLTGEQMAVKILPRVNPTATQHSTSATPDSIARQASNDPDGCEYTTERQSYSYPVQFHPIPSLAVPPSWSLTMSINDTPALQRKIACHHAARINIKVLPSPSSPRRQ</sequence>
<dbReference type="Proteomes" id="UP000218334">
    <property type="component" value="Unassembled WGS sequence"/>
</dbReference>
<evidence type="ECO:0000256" key="1">
    <source>
        <dbReference type="SAM" id="MobiDB-lite"/>
    </source>
</evidence>
<dbReference type="EMBL" id="KZ293440">
    <property type="protein sequence ID" value="PBK66507.1"/>
    <property type="molecule type" value="Genomic_DNA"/>
</dbReference>
<feature type="compositionally biased region" description="Polar residues" evidence="1">
    <location>
        <begin position="26"/>
        <end position="46"/>
    </location>
</feature>
<accession>A0A2H3BPL7</accession>
<evidence type="ECO:0008006" key="4">
    <source>
        <dbReference type="Google" id="ProtNLM"/>
    </source>
</evidence>
<dbReference type="STRING" id="1076256.A0A2H3BPL7"/>
<protein>
    <recommendedName>
        <fullName evidence="4">Protein kinase domain-containing protein</fullName>
    </recommendedName>
</protein>
<name>A0A2H3BPL7_9AGAR</name>
<gene>
    <name evidence="2" type="ORF">ARMSODRAFT_1021311</name>
</gene>
<organism evidence="2 3">
    <name type="scientific">Armillaria solidipes</name>
    <dbReference type="NCBI Taxonomy" id="1076256"/>
    <lineage>
        <taxon>Eukaryota</taxon>
        <taxon>Fungi</taxon>
        <taxon>Dikarya</taxon>
        <taxon>Basidiomycota</taxon>
        <taxon>Agaricomycotina</taxon>
        <taxon>Agaricomycetes</taxon>
        <taxon>Agaricomycetidae</taxon>
        <taxon>Agaricales</taxon>
        <taxon>Marasmiineae</taxon>
        <taxon>Physalacriaceae</taxon>
        <taxon>Armillaria</taxon>
    </lineage>
</organism>
<feature type="region of interest" description="Disordered" evidence="1">
    <location>
        <begin position="25"/>
        <end position="54"/>
    </location>
</feature>
<keyword evidence="3" id="KW-1185">Reference proteome</keyword>
<evidence type="ECO:0000313" key="3">
    <source>
        <dbReference type="Proteomes" id="UP000218334"/>
    </source>
</evidence>
<proteinExistence type="predicted"/>
<evidence type="ECO:0000313" key="2">
    <source>
        <dbReference type="EMBL" id="PBK66507.1"/>
    </source>
</evidence>
<reference evidence="3" key="1">
    <citation type="journal article" date="2017" name="Nat. Ecol. Evol.">
        <title>Genome expansion and lineage-specific genetic innovations in the forest pathogenic fungi Armillaria.</title>
        <authorList>
            <person name="Sipos G."/>
            <person name="Prasanna A.N."/>
            <person name="Walter M.C."/>
            <person name="O'Connor E."/>
            <person name="Balint B."/>
            <person name="Krizsan K."/>
            <person name="Kiss B."/>
            <person name="Hess J."/>
            <person name="Varga T."/>
            <person name="Slot J."/>
            <person name="Riley R."/>
            <person name="Boka B."/>
            <person name="Rigling D."/>
            <person name="Barry K."/>
            <person name="Lee J."/>
            <person name="Mihaltcheva S."/>
            <person name="LaButti K."/>
            <person name="Lipzen A."/>
            <person name="Waldron R."/>
            <person name="Moloney N.M."/>
            <person name="Sperisen C."/>
            <person name="Kredics L."/>
            <person name="Vagvoelgyi C."/>
            <person name="Patrignani A."/>
            <person name="Fitzpatrick D."/>
            <person name="Nagy I."/>
            <person name="Doyle S."/>
            <person name="Anderson J.B."/>
            <person name="Grigoriev I.V."/>
            <person name="Gueldener U."/>
            <person name="Muensterkoetter M."/>
            <person name="Nagy L.G."/>
        </authorList>
    </citation>
    <scope>NUCLEOTIDE SEQUENCE [LARGE SCALE GENOMIC DNA]</scope>
    <source>
        <strain evidence="3">28-4</strain>
    </source>
</reference>
<dbReference type="AlphaFoldDB" id="A0A2H3BPL7"/>